<dbReference type="Proteomes" id="UP000594638">
    <property type="component" value="Unassembled WGS sequence"/>
</dbReference>
<accession>A0A8S0SGM5</accession>
<dbReference type="EMBL" id="CACTIH010004480">
    <property type="protein sequence ID" value="CAA2990920.1"/>
    <property type="molecule type" value="Genomic_DNA"/>
</dbReference>
<dbReference type="AlphaFoldDB" id="A0A8S0SGM5"/>
<sequence length="81" mass="8686">LDFSSQQATNYTPDSSSGSPYTSEYQVMSHFLSTTKGILPEDTNLSEGPDSVTTLKSVTKCIKISSPAKKQSSLDPENLPA</sequence>
<feature type="region of interest" description="Disordered" evidence="1">
    <location>
        <begin position="1"/>
        <end position="23"/>
    </location>
</feature>
<feature type="non-terminal residue" evidence="2">
    <location>
        <position position="1"/>
    </location>
</feature>
<evidence type="ECO:0000313" key="2">
    <source>
        <dbReference type="EMBL" id="CAA2990920.1"/>
    </source>
</evidence>
<organism evidence="2 3">
    <name type="scientific">Olea europaea subsp. europaea</name>
    <dbReference type="NCBI Taxonomy" id="158383"/>
    <lineage>
        <taxon>Eukaryota</taxon>
        <taxon>Viridiplantae</taxon>
        <taxon>Streptophyta</taxon>
        <taxon>Embryophyta</taxon>
        <taxon>Tracheophyta</taxon>
        <taxon>Spermatophyta</taxon>
        <taxon>Magnoliopsida</taxon>
        <taxon>eudicotyledons</taxon>
        <taxon>Gunneridae</taxon>
        <taxon>Pentapetalae</taxon>
        <taxon>asterids</taxon>
        <taxon>lamiids</taxon>
        <taxon>Lamiales</taxon>
        <taxon>Oleaceae</taxon>
        <taxon>Oleeae</taxon>
        <taxon>Olea</taxon>
    </lineage>
</organism>
<dbReference type="OrthoDB" id="1939654at2759"/>
<name>A0A8S0SGM5_OLEEU</name>
<reference evidence="2 3" key="1">
    <citation type="submission" date="2019-12" db="EMBL/GenBank/DDBJ databases">
        <authorList>
            <person name="Alioto T."/>
            <person name="Alioto T."/>
            <person name="Gomez Garrido J."/>
        </authorList>
    </citation>
    <scope>NUCLEOTIDE SEQUENCE [LARGE SCALE GENOMIC DNA]</scope>
</reference>
<gene>
    <name evidence="2" type="ORF">OLEA9_A004175</name>
</gene>
<protein>
    <submittedName>
        <fullName evidence="2">Uncharacterized protein</fullName>
    </submittedName>
</protein>
<evidence type="ECO:0000256" key="1">
    <source>
        <dbReference type="SAM" id="MobiDB-lite"/>
    </source>
</evidence>
<comment type="caution">
    <text evidence="2">The sequence shown here is derived from an EMBL/GenBank/DDBJ whole genome shotgun (WGS) entry which is preliminary data.</text>
</comment>
<dbReference type="Gramene" id="OE9A004175T2">
    <property type="protein sequence ID" value="OE9A004175C2"/>
    <property type="gene ID" value="OE9A004175"/>
</dbReference>
<proteinExistence type="predicted"/>
<evidence type="ECO:0000313" key="3">
    <source>
        <dbReference type="Proteomes" id="UP000594638"/>
    </source>
</evidence>
<keyword evidence="3" id="KW-1185">Reference proteome</keyword>